<evidence type="ECO:0000313" key="1">
    <source>
        <dbReference type="EMBL" id="KRL45450.1"/>
    </source>
</evidence>
<comment type="caution">
    <text evidence="1">The sequence shown here is derived from an EMBL/GenBank/DDBJ whole genome shotgun (WGS) entry which is preliminary data.</text>
</comment>
<evidence type="ECO:0000313" key="2">
    <source>
        <dbReference type="Proteomes" id="UP000050872"/>
    </source>
</evidence>
<dbReference type="SUPFAM" id="SSF158504">
    <property type="entry name" value="BH2638-like"/>
    <property type="match status" value="1"/>
</dbReference>
<dbReference type="PATRIC" id="fig|1423770.3.peg.375"/>
<dbReference type="Gene3D" id="1.10.220.80">
    <property type="entry name" value="BH2638-like"/>
    <property type="match status" value="1"/>
</dbReference>
<dbReference type="STRING" id="1423770.FD29_GL000371"/>
<sequence>MVTVIDLYNAVEKAYESGIKRDEFLQKYRSFQQVVPMKMEQKRLDKEFELQSGYSIYQVFKKCQQAKNSQKVRIQNESR</sequence>
<dbReference type="InterPro" id="IPR007920">
    <property type="entry name" value="UPF0223"/>
</dbReference>
<keyword evidence="2" id="KW-1185">Reference proteome</keyword>
<proteinExistence type="predicted"/>
<dbReference type="Pfam" id="PF05256">
    <property type="entry name" value="UPF0223"/>
    <property type="match status" value="1"/>
</dbReference>
<dbReference type="Proteomes" id="UP000050872">
    <property type="component" value="Unassembled WGS sequence"/>
</dbReference>
<accession>A0A0R1QSN6</accession>
<reference evidence="1 2" key="1">
    <citation type="journal article" date="2015" name="Genome Announc.">
        <title>Expanding the biotechnology potential of lactobacilli through comparative genomics of 213 strains and associated genera.</title>
        <authorList>
            <person name="Sun Z."/>
            <person name="Harris H.M."/>
            <person name="McCann A."/>
            <person name="Guo C."/>
            <person name="Argimon S."/>
            <person name="Zhang W."/>
            <person name="Yang X."/>
            <person name="Jeffery I.B."/>
            <person name="Cooney J.C."/>
            <person name="Kagawa T.F."/>
            <person name="Liu W."/>
            <person name="Song Y."/>
            <person name="Salvetti E."/>
            <person name="Wrobel A."/>
            <person name="Rasinkangas P."/>
            <person name="Parkhill J."/>
            <person name="Rea M.C."/>
            <person name="O'Sullivan O."/>
            <person name="Ritari J."/>
            <person name="Douillard F.P."/>
            <person name="Paul Ross R."/>
            <person name="Yang R."/>
            <person name="Briner A.E."/>
            <person name="Felis G.E."/>
            <person name="de Vos W.M."/>
            <person name="Barrangou R."/>
            <person name="Klaenhammer T.R."/>
            <person name="Caufield P.W."/>
            <person name="Cui Y."/>
            <person name="Zhang H."/>
            <person name="O'Toole P.W."/>
        </authorList>
    </citation>
    <scope>NUCLEOTIDE SEQUENCE [LARGE SCALE GENOMIC DNA]</scope>
    <source>
        <strain evidence="1 2">DSM 14500</strain>
    </source>
</reference>
<name>A0A0R1QSN6_9LACO</name>
<organism evidence="1 2">
    <name type="scientific">Companilactobacillus mindensis DSM 14500</name>
    <dbReference type="NCBI Taxonomy" id="1423770"/>
    <lineage>
        <taxon>Bacteria</taxon>
        <taxon>Bacillati</taxon>
        <taxon>Bacillota</taxon>
        <taxon>Bacilli</taxon>
        <taxon>Lactobacillales</taxon>
        <taxon>Lactobacillaceae</taxon>
        <taxon>Companilactobacillus</taxon>
    </lineage>
</organism>
<dbReference type="EMBL" id="AZEZ01000013">
    <property type="protein sequence ID" value="KRL45450.1"/>
    <property type="molecule type" value="Genomic_DNA"/>
</dbReference>
<dbReference type="AlphaFoldDB" id="A0A0R1QSN6"/>
<protein>
    <submittedName>
        <fullName evidence="1">Uncharacterized protein</fullName>
    </submittedName>
</protein>
<dbReference type="InterPro" id="IPR023324">
    <property type="entry name" value="BH2638-like_sf"/>
</dbReference>
<gene>
    <name evidence="1" type="ORF">FD29_GL000371</name>
</gene>